<dbReference type="AlphaFoldDB" id="X0SSB5"/>
<dbReference type="SUPFAM" id="SSF54001">
    <property type="entry name" value="Cysteine proteinases"/>
    <property type="match status" value="1"/>
</dbReference>
<gene>
    <name evidence="1" type="ORF">S01H1_01164</name>
</gene>
<sequence>YKVYGRPDILDGNMWVAKAVFKNSGQSNVRDLKISYKLGEYSDWSIPTTYSLVVPEGYVIDLYYPIISSRISQLSSRTPVDIRVKYEFRDEEGGAYSEMGGQRAEILGANQLEFSNIAPEEMTGTWAENFSNSPLLAAWVTHLDPPVKTLAGMASRLAGGVPSSLGQESAIQFSRALYDLIVANGVSYQTPSGFLQEYMPGQDIKYPRDVLRDKSGTCVDLAILYASACEAVGIRTFLIVCPGHSFPVIYLPDGSLLPVECTSISGAAVGADQVSALSFDQAVEIGISEFSDLRIGLHYAIDVQDLQRKGVVSPELPRLEADILKRWGWHLPDDLPAADDKQKAVTPTSNFAAYSSQQQGLSFLYPEEWSIQEDEETIDVVHPQIHAQVTMFRVWEDFDLETLLKEVEENIALQCSDFAVTSRTKVVINGIDTLRVDAQSISTEGIALIHTILFPYQNTLAKAIVICFALKDQYATLSPILEHIFDSITLLQIK</sequence>
<evidence type="ECO:0008006" key="2">
    <source>
        <dbReference type="Google" id="ProtNLM"/>
    </source>
</evidence>
<dbReference type="EMBL" id="BARS01000482">
    <property type="protein sequence ID" value="GAF78016.1"/>
    <property type="molecule type" value="Genomic_DNA"/>
</dbReference>
<name>X0SSB5_9ZZZZ</name>
<protein>
    <recommendedName>
        <fullName evidence="2">Transglutaminase-like domain-containing protein</fullName>
    </recommendedName>
</protein>
<organism evidence="1">
    <name type="scientific">marine sediment metagenome</name>
    <dbReference type="NCBI Taxonomy" id="412755"/>
    <lineage>
        <taxon>unclassified sequences</taxon>
        <taxon>metagenomes</taxon>
        <taxon>ecological metagenomes</taxon>
    </lineage>
</organism>
<dbReference type="InterPro" id="IPR038765">
    <property type="entry name" value="Papain-like_cys_pep_sf"/>
</dbReference>
<evidence type="ECO:0000313" key="1">
    <source>
        <dbReference type="EMBL" id="GAF78016.1"/>
    </source>
</evidence>
<reference evidence="1" key="1">
    <citation type="journal article" date="2014" name="Front. Microbiol.">
        <title>High frequency of phylogenetically diverse reductive dehalogenase-homologous genes in deep subseafloor sedimentary metagenomes.</title>
        <authorList>
            <person name="Kawai M."/>
            <person name="Futagami T."/>
            <person name="Toyoda A."/>
            <person name="Takaki Y."/>
            <person name="Nishi S."/>
            <person name="Hori S."/>
            <person name="Arai W."/>
            <person name="Tsubouchi T."/>
            <person name="Morono Y."/>
            <person name="Uchiyama I."/>
            <person name="Ito T."/>
            <person name="Fujiyama A."/>
            <person name="Inagaki F."/>
            <person name="Takami H."/>
        </authorList>
    </citation>
    <scope>NUCLEOTIDE SEQUENCE</scope>
    <source>
        <strain evidence="1">Expedition CK06-06</strain>
    </source>
</reference>
<dbReference type="Gene3D" id="3.40.1000.10">
    <property type="entry name" value="Mog1/PsbP, alpha/beta/alpha sandwich"/>
    <property type="match status" value="1"/>
</dbReference>
<accession>X0SSB5</accession>
<feature type="non-terminal residue" evidence="1">
    <location>
        <position position="1"/>
    </location>
</feature>
<proteinExistence type="predicted"/>
<comment type="caution">
    <text evidence="1">The sequence shown here is derived from an EMBL/GenBank/DDBJ whole genome shotgun (WGS) entry which is preliminary data.</text>
</comment>